<dbReference type="RefSeq" id="WP_280762161.1">
    <property type="nucleotide sequence ID" value="NZ_JARXVC010000011.1"/>
</dbReference>
<name>A0ABT6MHP8_9NOCA</name>
<sequence>MTSIDLDKLEQVHAKATPGEWAAYNMADDSFDTEDGEGWWWVWVAGRKDYAGVFRMDNGPSNKAAPDGEIAQARIADHDSGIPERNDAKWIAAIHNAAPALIAELREARATIERVRAMAYSFAVGADGEERILAALDGDR</sequence>
<keyword evidence="2" id="KW-1185">Reference proteome</keyword>
<accession>A0ABT6MHP8</accession>
<reference evidence="1 2" key="1">
    <citation type="submission" date="2023-04" db="EMBL/GenBank/DDBJ databases">
        <title>Forest soil microbial communities from Buena Vista Peninsula, Colon Province, Panama.</title>
        <authorList>
            <person name="Bouskill N."/>
        </authorList>
    </citation>
    <scope>NUCLEOTIDE SEQUENCE [LARGE SCALE GENOMIC DNA]</scope>
    <source>
        <strain evidence="1 2">CFH S0262</strain>
    </source>
</reference>
<organism evidence="1 2">
    <name type="scientific">Prescottella agglutinans</name>
    <dbReference type="NCBI Taxonomy" id="1644129"/>
    <lineage>
        <taxon>Bacteria</taxon>
        <taxon>Bacillati</taxon>
        <taxon>Actinomycetota</taxon>
        <taxon>Actinomycetes</taxon>
        <taxon>Mycobacteriales</taxon>
        <taxon>Nocardiaceae</taxon>
        <taxon>Prescottella</taxon>
    </lineage>
</organism>
<comment type="caution">
    <text evidence="1">The sequence shown here is derived from an EMBL/GenBank/DDBJ whole genome shotgun (WGS) entry which is preliminary data.</text>
</comment>
<dbReference type="Proteomes" id="UP001160334">
    <property type="component" value="Unassembled WGS sequence"/>
</dbReference>
<protein>
    <submittedName>
        <fullName evidence="1">Uncharacterized protein</fullName>
    </submittedName>
</protein>
<dbReference type="EMBL" id="JARXVC010000011">
    <property type="protein sequence ID" value="MDH6282879.1"/>
    <property type="molecule type" value="Genomic_DNA"/>
</dbReference>
<evidence type="ECO:0000313" key="2">
    <source>
        <dbReference type="Proteomes" id="UP001160334"/>
    </source>
</evidence>
<proteinExistence type="predicted"/>
<evidence type="ECO:0000313" key="1">
    <source>
        <dbReference type="EMBL" id="MDH6282879.1"/>
    </source>
</evidence>
<gene>
    <name evidence="1" type="ORF">M2280_004116</name>
</gene>